<evidence type="ECO:0000313" key="3">
    <source>
        <dbReference type="EMBL" id="QSQ24241.1"/>
    </source>
</evidence>
<comment type="similarity">
    <text evidence="1">Belongs to the glycosyl hydrolase 13 family.</text>
</comment>
<dbReference type="Pfam" id="PF00128">
    <property type="entry name" value="Alpha-amylase"/>
    <property type="match status" value="1"/>
</dbReference>
<gene>
    <name evidence="3" type="ORF">JY651_04555</name>
</gene>
<reference evidence="3 4" key="1">
    <citation type="submission" date="2021-02" db="EMBL/GenBank/DDBJ databases">
        <title>De Novo genome assembly of isolated myxobacteria.</title>
        <authorList>
            <person name="Stevens D.C."/>
        </authorList>
    </citation>
    <scope>NUCLEOTIDE SEQUENCE [LARGE SCALE GENOMIC DNA]</scope>
    <source>
        <strain evidence="4">SCPEA02</strain>
    </source>
</reference>
<dbReference type="CDD" id="cd02856">
    <property type="entry name" value="E_set_GDE_Isoamylase_N"/>
    <property type="match status" value="1"/>
</dbReference>
<dbReference type="SUPFAM" id="SSF81296">
    <property type="entry name" value="E set domains"/>
    <property type="match status" value="1"/>
</dbReference>
<organism evidence="3 4">
    <name type="scientific">Pyxidicoccus parkwayensis</name>
    <dbReference type="NCBI Taxonomy" id="2813578"/>
    <lineage>
        <taxon>Bacteria</taxon>
        <taxon>Pseudomonadati</taxon>
        <taxon>Myxococcota</taxon>
        <taxon>Myxococcia</taxon>
        <taxon>Myxococcales</taxon>
        <taxon>Cystobacterineae</taxon>
        <taxon>Myxococcaceae</taxon>
        <taxon>Pyxidicoccus</taxon>
    </lineage>
</organism>
<dbReference type="Gene3D" id="2.60.40.10">
    <property type="entry name" value="Immunoglobulins"/>
    <property type="match status" value="1"/>
</dbReference>
<dbReference type="RefSeq" id="WP_206725807.1">
    <property type="nucleotide sequence ID" value="NZ_CP071090.1"/>
</dbReference>
<evidence type="ECO:0000313" key="4">
    <source>
        <dbReference type="Proteomes" id="UP000662747"/>
    </source>
</evidence>
<dbReference type="PROSITE" id="PS51257">
    <property type="entry name" value="PROKAR_LIPOPROTEIN"/>
    <property type="match status" value="1"/>
</dbReference>
<dbReference type="InterPro" id="IPR014756">
    <property type="entry name" value="Ig_E-set"/>
</dbReference>
<dbReference type="InterPro" id="IPR044505">
    <property type="entry name" value="GlgX_Isoamylase_N_E_set"/>
</dbReference>
<dbReference type="InterPro" id="IPR013780">
    <property type="entry name" value="Glyco_hydro_b"/>
</dbReference>
<dbReference type="Gene3D" id="2.60.40.1180">
    <property type="entry name" value="Golgi alpha-mannosidase II"/>
    <property type="match status" value="1"/>
</dbReference>
<dbReference type="SMART" id="SM00642">
    <property type="entry name" value="Aamy"/>
    <property type="match status" value="1"/>
</dbReference>
<feature type="domain" description="Glycosyl hydrolase family 13 catalytic" evidence="2">
    <location>
        <begin position="225"/>
        <end position="688"/>
    </location>
</feature>
<evidence type="ECO:0000259" key="2">
    <source>
        <dbReference type="SMART" id="SM00642"/>
    </source>
</evidence>
<evidence type="ECO:0000256" key="1">
    <source>
        <dbReference type="ARBA" id="ARBA00008061"/>
    </source>
</evidence>
<protein>
    <submittedName>
        <fullName evidence="3">Glycosyl hydrolase</fullName>
    </submittedName>
</protein>
<accession>A0ABX7P1Y6</accession>
<dbReference type="SUPFAM" id="SSF51445">
    <property type="entry name" value="(Trans)glycosidases"/>
    <property type="match status" value="1"/>
</dbReference>
<dbReference type="Proteomes" id="UP000662747">
    <property type="component" value="Chromosome"/>
</dbReference>
<dbReference type="InterPro" id="IPR006047">
    <property type="entry name" value="GH13_cat_dom"/>
</dbReference>
<keyword evidence="4" id="KW-1185">Reference proteome</keyword>
<dbReference type="SUPFAM" id="SSF51011">
    <property type="entry name" value="Glycosyl hydrolase domain"/>
    <property type="match status" value="1"/>
</dbReference>
<dbReference type="InterPro" id="IPR013783">
    <property type="entry name" value="Ig-like_fold"/>
</dbReference>
<dbReference type="InterPro" id="IPR004193">
    <property type="entry name" value="Glyco_hydro_13_N"/>
</dbReference>
<dbReference type="GO" id="GO:0016787">
    <property type="term" value="F:hydrolase activity"/>
    <property type="evidence" value="ECO:0007669"/>
    <property type="project" value="UniProtKB-KW"/>
</dbReference>
<name>A0ABX7P1Y6_9BACT</name>
<dbReference type="PANTHER" id="PTHR43002">
    <property type="entry name" value="GLYCOGEN DEBRANCHING ENZYME"/>
    <property type="match status" value="1"/>
</dbReference>
<dbReference type="InterPro" id="IPR017853">
    <property type="entry name" value="GH"/>
</dbReference>
<dbReference type="Gene3D" id="3.20.20.80">
    <property type="entry name" value="Glycosidases"/>
    <property type="match status" value="1"/>
</dbReference>
<proteinExistence type="inferred from homology"/>
<dbReference type="EMBL" id="CP071090">
    <property type="protein sequence ID" value="QSQ24241.1"/>
    <property type="molecule type" value="Genomic_DNA"/>
</dbReference>
<sequence length="815" mass="93201">MSTPRLTRLKGAALATVLFAFGCSESDYVRLYHSEARAPSYSVEDVESMKYMGPTFADRGVNFALYSENATRLELLLFDDPEVNRPTRTYEMTRYGDVWSVYVEGVGLGQNYGFRAWGPNWEYDPDWFPGSIKGFKADVDAYGNRFNPNKLLTDPYSKALHRDHDWSKGSTASGPARTEVTYAASAKSVIVQSGYQWSEVEQQWRANRQDENWKGHSWNDLVVYEVHAKGFTADPASGVRFPGTYRGMGEKADYFKDLGITAVELLPIHEKPLDGGYWGYQTINFFAPELSYAAMKQPHQVVDEFKWMVEEFHKRGIEVIVDVVFNHTGEGGLWREKLETDDVLPGEPLESLDPAEVAGLYSFRGIDNQAYYALNPDRRTYWNNTGVGNQTRPNHRPMRKLTVDSLRYYAEELHVDGFRFDLAPILGERDGDFNRWDDPRNTVLQEIIDDPVLQKYNTRIIAEPWSAGGWYCLPMGEFPNSLTQPGAGWYEWNGRFRDWWRAFINRDDWKLNSNEGSLCGKPGAADGPFLMYGSRDWYARNNRKPYHSMNFITVHDGFTMYDLFAYDKKENKCGPLNPVCCDTPNSPFCDKVSGEDNNRSRNWGAVGDERGESLRRQMMRNAFMSMMISHGTPMILGGDEWMRTQLGNNNAYSTRADNPFNWYQWGAYLARDERHRMHDFVKAAIRLRKEHAYAFAPSDYDKGAPLAWKSAQNTDDVQWDSKQLMIHYYDVSYGPELVVLINMEPRAVEFTLPEVKGRQWKRLIDTQAYFDSAAYLTSAGLSSRVTGNASLDAPAPVPGTTYGVPERTIVVLRAE</sequence>
<dbReference type="Pfam" id="PF02922">
    <property type="entry name" value="CBM_48"/>
    <property type="match status" value="1"/>
</dbReference>
<keyword evidence="3" id="KW-0378">Hydrolase</keyword>